<reference evidence="9 10" key="1">
    <citation type="submission" date="2016-10" db="EMBL/GenBank/DDBJ databases">
        <authorList>
            <person name="de Groot N.N."/>
        </authorList>
    </citation>
    <scope>NUCLEOTIDE SEQUENCE [LARGE SCALE GENOMIC DNA]</scope>
    <source>
        <strain evidence="9 10">L 420-91</strain>
    </source>
</reference>
<feature type="binding site" evidence="7">
    <location>
        <position position="179"/>
    </location>
    <ligand>
        <name>S-adenosyl-L-methionine</name>
        <dbReference type="ChEBI" id="CHEBI:59789"/>
    </ligand>
</feature>
<name>A0A1G7WYP5_ANETH</name>
<dbReference type="InterPro" id="IPR023267">
    <property type="entry name" value="RCMT"/>
</dbReference>
<feature type="domain" description="SAM-dependent MTase RsmB/NOP-type" evidence="8">
    <location>
        <begin position="3"/>
        <end position="305"/>
    </location>
</feature>
<dbReference type="Pfam" id="PF01189">
    <property type="entry name" value="Methyltr_RsmB-F"/>
    <property type="match status" value="1"/>
</dbReference>
<dbReference type="InterPro" id="IPR027391">
    <property type="entry name" value="Nol1_Nop2_Fmu_2"/>
</dbReference>
<dbReference type="RefSeq" id="WP_057900401.1">
    <property type="nucleotide sequence ID" value="NZ_FNDE01000002.1"/>
</dbReference>
<keyword evidence="3 7" id="KW-0489">Methyltransferase</keyword>
<dbReference type="Pfam" id="PF13636">
    <property type="entry name" value="Methyltranf_PUA"/>
    <property type="match status" value="1"/>
</dbReference>
<dbReference type="InterPro" id="IPR001678">
    <property type="entry name" value="MeTrfase_RsmB-F_NOP2_dom"/>
</dbReference>
<evidence type="ECO:0000256" key="2">
    <source>
        <dbReference type="ARBA" id="ARBA00022490"/>
    </source>
</evidence>
<evidence type="ECO:0000256" key="6">
    <source>
        <dbReference type="ARBA" id="ARBA00022884"/>
    </source>
</evidence>
<protein>
    <submittedName>
        <fullName evidence="9">NOL1/NOP2/sun family putative RNA methylase</fullName>
    </submittedName>
</protein>
<dbReference type="PRINTS" id="PR02008">
    <property type="entry name" value="RCMTFAMILY"/>
</dbReference>
<dbReference type="PANTHER" id="PTHR22807:SF30">
    <property type="entry name" value="28S RRNA (CYTOSINE(4447)-C(5))-METHYLTRANSFERASE-RELATED"/>
    <property type="match status" value="1"/>
</dbReference>
<evidence type="ECO:0000313" key="10">
    <source>
        <dbReference type="Proteomes" id="UP000198956"/>
    </source>
</evidence>
<dbReference type="InterPro" id="IPR031341">
    <property type="entry name" value="Methyltr_RsmF_N"/>
</dbReference>
<dbReference type="Pfam" id="PF17126">
    <property type="entry name" value="RsmF_methylt_CI"/>
    <property type="match status" value="1"/>
</dbReference>
<dbReference type="GO" id="GO:0008173">
    <property type="term" value="F:RNA methyltransferase activity"/>
    <property type="evidence" value="ECO:0007669"/>
    <property type="project" value="InterPro"/>
</dbReference>
<dbReference type="GO" id="GO:0003723">
    <property type="term" value="F:RNA binding"/>
    <property type="evidence" value="ECO:0007669"/>
    <property type="project" value="UniProtKB-UniRule"/>
</dbReference>
<dbReference type="NCBIfam" id="TIGR00446">
    <property type="entry name" value="nop2p"/>
    <property type="match status" value="1"/>
</dbReference>
<dbReference type="OrthoDB" id="9810297at2"/>
<dbReference type="GO" id="GO:0001510">
    <property type="term" value="P:RNA methylation"/>
    <property type="evidence" value="ECO:0007669"/>
    <property type="project" value="InterPro"/>
</dbReference>
<evidence type="ECO:0000259" key="8">
    <source>
        <dbReference type="PROSITE" id="PS51686"/>
    </source>
</evidence>
<evidence type="ECO:0000256" key="4">
    <source>
        <dbReference type="ARBA" id="ARBA00022679"/>
    </source>
</evidence>
<evidence type="ECO:0000313" key="9">
    <source>
        <dbReference type="EMBL" id="SDG77038.1"/>
    </source>
</evidence>
<dbReference type="Gene3D" id="3.30.70.1170">
    <property type="entry name" value="Sun protein, domain 3"/>
    <property type="match status" value="1"/>
</dbReference>
<evidence type="ECO:0000256" key="3">
    <source>
        <dbReference type="ARBA" id="ARBA00022603"/>
    </source>
</evidence>
<dbReference type="Gene3D" id="2.30.130.60">
    <property type="match status" value="1"/>
</dbReference>
<dbReference type="InterPro" id="IPR018314">
    <property type="entry name" value="RsmB/NOL1/NOP2-like_CS"/>
</dbReference>
<dbReference type="EMBL" id="FNDE01000002">
    <property type="protein sequence ID" value="SDG77038.1"/>
    <property type="molecule type" value="Genomic_DNA"/>
</dbReference>
<dbReference type="InterPro" id="IPR029063">
    <property type="entry name" value="SAM-dependent_MTases_sf"/>
</dbReference>
<proteinExistence type="inferred from homology"/>
<dbReference type="InterPro" id="IPR031340">
    <property type="entry name" value="RsmF_methylt_CI"/>
</dbReference>
<accession>A0A1G7WYP5</accession>
<dbReference type="CDD" id="cd21147">
    <property type="entry name" value="RsmF_methylt_CTD1"/>
    <property type="match status" value="1"/>
</dbReference>
<evidence type="ECO:0000256" key="5">
    <source>
        <dbReference type="ARBA" id="ARBA00022691"/>
    </source>
</evidence>
<dbReference type="GO" id="GO:0006396">
    <property type="term" value="P:RNA processing"/>
    <property type="evidence" value="ECO:0007669"/>
    <property type="project" value="InterPro"/>
</dbReference>
<dbReference type="GO" id="GO:0008757">
    <property type="term" value="F:S-adenosylmethionine-dependent methyltransferase activity"/>
    <property type="evidence" value="ECO:0007669"/>
    <property type="project" value="InterPro"/>
</dbReference>
<dbReference type="Pfam" id="PF17125">
    <property type="entry name" value="Methyltr_RsmF_N"/>
    <property type="match status" value="1"/>
</dbReference>
<sequence>MKIPEAFSNRMKKWLEPDEYQAFIASYDNMRAQGLRVNRLKICPDSFVQRVDWQLAPVPWTEDGFYYPDTFRPAKHPYYHAGLYYIQEPSAMAPAAILNPQPGEKVLDLCAAPGGKTTQLAAAMKGKGILVVNDNNPNRVKALVKNVELYGVTNAIVTNEIPDRLAEVFPGYFDRILVDAPCSGEGMFRKEPDMVKSWSEQAIEMCCGMQHDILKGAARMLRPGGWLLYSTCTFAPEENEQMIAKFLDEHPDFLVVPIPLYEGWEHGRPEWTLNAGADSRISGTARLWPHRVRGEGHYLALLQKRKDAVATSFSEYTPEKKWKRKELESFYVFVKETLPQWKGLVSGEFAVTMHEDRVFLSPVGLPSLKPLRLARQGWLLGTVKKNRFEPSQAFAMGLVKEDAARVIDFAADDPDVIRYVKGETVMRQVGKGWVLVCVDGFPLGWAKGAGNMLKNMYSAGWRWQDGA</sequence>
<keyword evidence="2" id="KW-0963">Cytoplasm</keyword>
<feature type="binding site" evidence="7">
    <location>
        <begin position="110"/>
        <end position="116"/>
    </location>
    <ligand>
        <name>S-adenosyl-L-methionine</name>
        <dbReference type="ChEBI" id="CHEBI:59789"/>
    </ligand>
</feature>
<keyword evidence="5 7" id="KW-0949">S-adenosyl-L-methionine</keyword>
<dbReference type="InterPro" id="IPR011023">
    <property type="entry name" value="Nop2p"/>
</dbReference>
<organism evidence="9 10">
    <name type="scientific">Aneurinibacillus thermoaerophilus</name>
    <dbReference type="NCBI Taxonomy" id="143495"/>
    <lineage>
        <taxon>Bacteria</taxon>
        <taxon>Bacillati</taxon>
        <taxon>Bacillota</taxon>
        <taxon>Bacilli</taxon>
        <taxon>Bacillales</taxon>
        <taxon>Paenibacillaceae</taxon>
        <taxon>Aneurinibacillus group</taxon>
        <taxon>Aneurinibacillus</taxon>
    </lineage>
</organism>
<dbReference type="AlphaFoldDB" id="A0A1G7WYP5"/>
<dbReference type="Gene3D" id="3.40.50.150">
    <property type="entry name" value="Vaccinia Virus protein VP39"/>
    <property type="match status" value="1"/>
</dbReference>
<dbReference type="InterPro" id="IPR049560">
    <property type="entry name" value="MeTrfase_RsmB-F_NOP2_cat"/>
</dbReference>
<evidence type="ECO:0000256" key="7">
    <source>
        <dbReference type="PROSITE-ProRule" id="PRU01023"/>
    </source>
</evidence>
<dbReference type="PROSITE" id="PS51686">
    <property type="entry name" value="SAM_MT_RSMB_NOP"/>
    <property type="match status" value="1"/>
</dbReference>
<dbReference type="SUPFAM" id="SSF53335">
    <property type="entry name" value="S-adenosyl-L-methionine-dependent methyltransferases"/>
    <property type="match status" value="1"/>
</dbReference>
<dbReference type="Proteomes" id="UP000198956">
    <property type="component" value="Unassembled WGS sequence"/>
</dbReference>
<gene>
    <name evidence="9" type="ORF">SAMN04489735_1002230</name>
</gene>
<feature type="binding site" evidence="7">
    <location>
        <position position="134"/>
    </location>
    <ligand>
        <name>S-adenosyl-L-methionine</name>
        <dbReference type="ChEBI" id="CHEBI:59789"/>
    </ligand>
</feature>
<keyword evidence="4 7" id="KW-0808">Transferase</keyword>
<comment type="caution">
    <text evidence="7">Lacks conserved residue(s) required for the propagation of feature annotation.</text>
</comment>
<feature type="active site" description="Nucleophile" evidence="7">
    <location>
        <position position="232"/>
    </location>
</feature>
<comment type="similarity">
    <text evidence="1 7">Belongs to the class I-like SAM-binding methyltransferase superfamily. RsmB/NOP family.</text>
</comment>
<evidence type="ECO:0000256" key="1">
    <source>
        <dbReference type="ARBA" id="ARBA00007494"/>
    </source>
</evidence>
<dbReference type="PANTHER" id="PTHR22807">
    <property type="entry name" value="NOP2 YEAST -RELATED NOL1/NOP2/FMU SUN DOMAIN-CONTAINING"/>
    <property type="match status" value="1"/>
</dbReference>
<dbReference type="PROSITE" id="PS01153">
    <property type="entry name" value="NOL1_NOP2_SUN"/>
    <property type="match status" value="1"/>
</dbReference>
<keyword evidence="6 7" id="KW-0694">RNA-binding</keyword>
<dbReference type="CDD" id="cd02440">
    <property type="entry name" value="AdoMet_MTases"/>
    <property type="match status" value="1"/>
</dbReference>